<dbReference type="Proteomes" id="UP000188243">
    <property type="component" value="Chromosome"/>
</dbReference>
<gene>
    <name evidence="1" type="ORF">B0W48_18315</name>
</gene>
<dbReference type="RefSeq" id="WP_077538196.1">
    <property type="nucleotide sequence ID" value="NZ_CANLYY010000024.1"/>
</dbReference>
<evidence type="ECO:0000313" key="2">
    <source>
        <dbReference type="Proteomes" id="UP000188243"/>
    </source>
</evidence>
<dbReference type="STRING" id="247523.B0W48_18315"/>
<organism evidence="1 2">
    <name type="scientific">Pseudoalteromonas aliena</name>
    <dbReference type="NCBI Taxonomy" id="247523"/>
    <lineage>
        <taxon>Bacteria</taxon>
        <taxon>Pseudomonadati</taxon>
        <taxon>Pseudomonadota</taxon>
        <taxon>Gammaproteobacteria</taxon>
        <taxon>Alteromonadales</taxon>
        <taxon>Pseudoalteromonadaceae</taxon>
        <taxon>Pseudoalteromonas</taxon>
    </lineage>
</organism>
<evidence type="ECO:0008006" key="3">
    <source>
        <dbReference type="Google" id="ProtNLM"/>
    </source>
</evidence>
<dbReference type="AlphaFoldDB" id="A0A1Q2H2Q9"/>
<reference evidence="1 2" key="1">
    <citation type="submission" date="2017-02" db="EMBL/GenBank/DDBJ databases">
        <title>Complete genome sequence of the cold-active Pseudoalteromonas aliena strain EH1 isolated from Arctic seawater.</title>
        <authorList>
            <person name="Kim E."/>
            <person name="Heo E."/>
            <person name="Kim H."/>
            <person name="Kim D."/>
        </authorList>
    </citation>
    <scope>NUCLEOTIDE SEQUENCE [LARGE SCALE GENOMIC DNA]</scope>
    <source>
        <strain evidence="1 2">EH1</strain>
    </source>
</reference>
<dbReference type="KEGG" id="paln:B0W48_18315"/>
<sequence length="181" mass="20626">MTYVVFFTFLLLITLLGSYLVVEKNRRIAIEAKKKLFNDRVSKTSLRLKLKLNDLLEAKVIRPKYVPKIQAIVNNFFVVQGHTDENLQKLESITDLLINILSHELSKTYETSSSSTFADNIQYFVSELPPQGILYNKVFYTETLPSLIILLRTAELAEPAENNMPQQISNEEQSAQEANAA</sequence>
<protein>
    <recommendedName>
        <fullName evidence="3">Orphan protein</fullName>
    </recommendedName>
</protein>
<dbReference type="EMBL" id="CP019628">
    <property type="protein sequence ID" value="AQQ01561.1"/>
    <property type="molecule type" value="Genomic_DNA"/>
</dbReference>
<accession>A0A1Q2H2Q9</accession>
<proteinExistence type="predicted"/>
<name>A0A1Q2H2Q9_9GAMM</name>
<evidence type="ECO:0000313" key="1">
    <source>
        <dbReference type="EMBL" id="AQQ01561.1"/>
    </source>
</evidence>